<dbReference type="RefSeq" id="WP_183760912.1">
    <property type="nucleotide sequence ID" value="NZ_BMHZ01000002.1"/>
</dbReference>
<name>A0A7W6K8R9_9SPHI</name>
<reference evidence="2 3" key="3">
    <citation type="submission" date="2020-08" db="EMBL/GenBank/DDBJ databases">
        <title>Genomic Encyclopedia of Type Strains, Phase IV (KMG-IV): sequencing the most valuable type-strain genomes for metagenomic binning, comparative biology and taxonomic classification.</title>
        <authorList>
            <person name="Goeker M."/>
        </authorList>
    </citation>
    <scope>NUCLEOTIDE SEQUENCE [LARGE SCALE GENOMIC DNA]</scope>
    <source>
        <strain evidence="2 3">DSM 100774</strain>
    </source>
</reference>
<reference evidence="4" key="2">
    <citation type="journal article" date="2019" name="Int. J. Syst. Evol. Microbiol.">
        <title>The Global Catalogue of Microorganisms (GCM) 10K type strain sequencing project: providing services to taxonomists for standard genome sequencing and annotation.</title>
        <authorList>
            <consortium name="The Broad Institute Genomics Platform"/>
            <consortium name="The Broad Institute Genome Sequencing Center for Infectious Disease"/>
            <person name="Wu L."/>
            <person name="Ma J."/>
        </authorList>
    </citation>
    <scope>NUCLEOTIDE SEQUENCE [LARGE SCALE GENOMIC DNA]</scope>
    <source>
        <strain evidence="4">CGMCC 1.15287</strain>
    </source>
</reference>
<dbReference type="InterPro" id="IPR029083">
    <property type="entry name" value="Imm32"/>
</dbReference>
<evidence type="ECO:0000313" key="3">
    <source>
        <dbReference type="Proteomes" id="UP000532273"/>
    </source>
</evidence>
<accession>A0A7W6K8R9</accession>
<gene>
    <name evidence="1" type="ORF">GCM10007422_23920</name>
    <name evidence="2" type="ORF">GGQ60_001258</name>
</gene>
<comment type="caution">
    <text evidence="2">The sequence shown here is derived from an EMBL/GenBank/DDBJ whole genome shotgun (WGS) entry which is preliminary data.</text>
</comment>
<dbReference type="AlphaFoldDB" id="A0A7W6K8R9"/>
<dbReference type="Proteomes" id="UP000642938">
    <property type="component" value="Unassembled WGS sequence"/>
</dbReference>
<keyword evidence="4" id="KW-1185">Reference proteome</keyword>
<dbReference type="Proteomes" id="UP000532273">
    <property type="component" value="Unassembled WGS sequence"/>
</dbReference>
<evidence type="ECO:0000313" key="2">
    <source>
        <dbReference type="EMBL" id="MBB4107298.1"/>
    </source>
</evidence>
<protein>
    <submittedName>
        <fullName evidence="2">Uncharacterized protein</fullName>
    </submittedName>
</protein>
<dbReference type="EMBL" id="JACIEF010000001">
    <property type="protein sequence ID" value="MBB4107298.1"/>
    <property type="molecule type" value="Genomic_DNA"/>
</dbReference>
<evidence type="ECO:0000313" key="1">
    <source>
        <dbReference type="EMBL" id="GGH06953.1"/>
    </source>
</evidence>
<proteinExistence type="predicted"/>
<evidence type="ECO:0000313" key="4">
    <source>
        <dbReference type="Proteomes" id="UP000642938"/>
    </source>
</evidence>
<sequence length="86" mass="9794">MKELRLNIPQYSTEHGAVSNWEDGFVIKSEVVKDQIIISANHAGLVSLAKHLLFLAQNETPINCHYHLDEYNSLETGSKEIVIYRI</sequence>
<organism evidence="2 3">
    <name type="scientific">Pedobacter zeae</name>
    <dbReference type="NCBI Taxonomy" id="1737356"/>
    <lineage>
        <taxon>Bacteria</taxon>
        <taxon>Pseudomonadati</taxon>
        <taxon>Bacteroidota</taxon>
        <taxon>Sphingobacteriia</taxon>
        <taxon>Sphingobacteriales</taxon>
        <taxon>Sphingobacteriaceae</taxon>
        <taxon>Pedobacter</taxon>
    </lineage>
</organism>
<dbReference type="EMBL" id="BMHZ01000002">
    <property type="protein sequence ID" value="GGH06953.1"/>
    <property type="molecule type" value="Genomic_DNA"/>
</dbReference>
<reference evidence="1" key="4">
    <citation type="submission" date="2024-05" db="EMBL/GenBank/DDBJ databases">
        <authorList>
            <person name="Sun Q."/>
            <person name="Zhou Y."/>
        </authorList>
    </citation>
    <scope>NUCLEOTIDE SEQUENCE</scope>
    <source>
        <strain evidence="1">CGMCC 1.15287</strain>
    </source>
</reference>
<dbReference type="Pfam" id="PF15566">
    <property type="entry name" value="Imm32"/>
    <property type="match status" value="1"/>
</dbReference>
<reference evidence="1" key="1">
    <citation type="journal article" date="2014" name="Int. J. Syst. Evol. Microbiol.">
        <title>Complete genome of a new Firmicutes species belonging to the dominant human colonic microbiota ('Ruminococcus bicirculans') reveals two chromosomes and a selective capacity to utilize plant glucans.</title>
        <authorList>
            <consortium name="NISC Comparative Sequencing Program"/>
            <person name="Wegmann U."/>
            <person name="Louis P."/>
            <person name="Goesmann A."/>
            <person name="Henrissat B."/>
            <person name="Duncan S.H."/>
            <person name="Flint H.J."/>
        </authorList>
    </citation>
    <scope>NUCLEOTIDE SEQUENCE</scope>
    <source>
        <strain evidence="1">CGMCC 1.15287</strain>
    </source>
</reference>